<evidence type="ECO:0000313" key="14">
    <source>
        <dbReference type="EMBL" id="GAA5157020.1"/>
    </source>
</evidence>
<feature type="transmembrane region" description="Helical" evidence="13">
    <location>
        <begin position="404"/>
        <end position="425"/>
    </location>
</feature>
<dbReference type="InterPro" id="IPR000462">
    <property type="entry name" value="CDP-OH_P_trans"/>
</dbReference>
<name>A0ABP9Q5U7_9PSEU</name>
<evidence type="ECO:0000256" key="8">
    <source>
        <dbReference type="ARBA" id="ARBA00023136"/>
    </source>
</evidence>
<dbReference type="InterPro" id="IPR050324">
    <property type="entry name" value="CDP-alcohol_PTase-I"/>
</dbReference>
<evidence type="ECO:0000256" key="6">
    <source>
        <dbReference type="ARBA" id="ARBA00022989"/>
    </source>
</evidence>
<dbReference type="Proteomes" id="UP001500192">
    <property type="component" value="Unassembled WGS sequence"/>
</dbReference>
<sequence length="440" mass="43685">MSDPSPESRPAEHPLADGPTPASTGEASAAATNGAEPERSRTGIPAASRIDAARGKASRDGTTRGEMALPAAATAPPAPGAETTLGSDGTAPASEGETAAASVAEPPAAPGGKAPTASRGTAPASSEPQAAPGGEARLASPETPAASGGPIRADSTGTPAGPPPASGADAPTATGAGTPADSGADAPAASTTGTPADSTGTPAGPPPAVTGTPAGPPPAATGTPAGPPPAATGTLADPTTGTPPPAPPSLLRQALNIPNLLSLLRLAGVPVFLWLLLGPREDGWALALLVFSALTDWLDGKLARWLNQMSRLGQLLDPAADRLYIAATLVAFLVRGIVPWWVVAPLVLRELVVGVCLVVLRRNGFLPPDVTYAGKAATFVLMYAFPLLLLTQGGSAVAAVARPFAYAFTAWGCVLYLWSGALYVIQTISAVRGAARTRLM</sequence>
<feature type="compositionally biased region" description="Low complexity" evidence="12">
    <location>
        <begin position="231"/>
        <end position="240"/>
    </location>
</feature>
<keyword evidence="4 11" id="KW-0808">Transferase</keyword>
<keyword evidence="9" id="KW-0594">Phospholipid biosynthesis</keyword>
<proteinExistence type="inferred from homology"/>
<evidence type="ECO:0000256" key="4">
    <source>
        <dbReference type="ARBA" id="ARBA00022679"/>
    </source>
</evidence>
<keyword evidence="8 13" id="KW-0472">Membrane</keyword>
<comment type="caution">
    <text evidence="14">The sequence shown here is derived from an EMBL/GenBank/DDBJ whole genome shotgun (WGS) entry which is preliminary data.</text>
</comment>
<evidence type="ECO:0000256" key="3">
    <source>
        <dbReference type="ARBA" id="ARBA00022516"/>
    </source>
</evidence>
<feature type="compositionally biased region" description="Pro residues" evidence="12">
    <location>
        <begin position="203"/>
        <end position="230"/>
    </location>
</feature>
<dbReference type="InterPro" id="IPR043130">
    <property type="entry name" value="CDP-OH_PTrfase_TM_dom"/>
</dbReference>
<keyword evidence="15" id="KW-1185">Reference proteome</keyword>
<evidence type="ECO:0000256" key="2">
    <source>
        <dbReference type="ARBA" id="ARBA00010441"/>
    </source>
</evidence>
<reference evidence="15" key="1">
    <citation type="journal article" date="2019" name="Int. J. Syst. Evol. Microbiol.">
        <title>The Global Catalogue of Microorganisms (GCM) 10K type strain sequencing project: providing services to taxonomists for standard genome sequencing and annotation.</title>
        <authorList>
            <consortium name="The Broad Institute Genomics Platform"/>
            <consortium name="The Broad Institute Genome Sequencing Center for Infectious Disease"/>
            <person name="Wu L."/>
            <person name="Ma J."/>
        </authorList>
    </citation>
    <scope>NUCLEOTIDE SEQUENCE [LARGE SCALE GENOMIC DNA]</scope>
    <source>
        <strain evidence="15">JCM 18054</strain>
    </source>
</reference>
<keyword evidence="5 13" id="KW-0812">Transmembrane</keyword>
<dbReference type="PANTHER" id="PTHR14269">
    <property type="entry name" value="CDP-DIACYLGLYCEROL--GLYCEROL-3-PHOSPHATE 3-PHOSPHATIDYLTRANSFERASE-RELATED"/>
    <property type="match status" value="1"/>
</dbReference>
<evidence type="ECO:0008006" key="16">
    <source>
        <dbReference type="Google" id="ProtNLM"/>
    </source>
</evidence>
<feature type="transmembrane region" description="Helical" evidence="13">
    <location>
        <begin position="372"/>
        <end position="392"/>
    </location>
</feature>
<dbReference type="PROSITE" id="PS00379">
    <property type="entry name" value="CDP_ALCOHOL_P_TRANSF"/>
    <property type="match status" value="1"/>
</dbReference>
<feature type="compositionally biased region" description="Low complexity" evidence="12">
    <location>
        <begin position="68"/>
        <end position="86"/>
    </location>
</feature>
<dbReference type="PANTHER" id="PTHR14269:SF62">
    <property type="entry name" value="CDP-DIACYLGLYCEROL--GLYCEROL-3-PHOSPHATE 3-PHOSPHATIDYLTRANSFERASE 1, CHLOROPLASTIC"/>
    <property type="match status" value="1"/>
</dbReference>
<feature type="compositionally biased region" description="Low complexity" evidence="12">
    <location>
        <begin position="166"/>
        <end position="202"/>
    </location>
</feature>
<feature type="region of interest" description="Disordered" evidence="12">
    <location>
        <begin position="1"/>
        <end position="250"/>
    </location>
</feature>
<dbReference type="InterPro" id="IPR048254">
    <property type="entry name" value="CDP_ALCOHOL_P_TRANSF_CS"/>
</dbReference>
<keyword evidence="6 13" id="KW-1133">Transmembrane helix</keyword>
<evidence type="ECO:0000256" key="9">
    <source>
        <dbReference type="ARBA" id="ARBA00023209"/>
    </source>
</evidence>
<dbReference type="EMBL" id="BAABIB010000043">
    <property type="protein sequence ID" value="GAA5157020.1"/>
    <property type="molecule type" value="Genomic_DNA"/>
</dbReference>
<gene>
    <name evidence="14" type="ORF">GCM10023214_15930</name>
</gene>
<evidence type="ECO:0000256" key="7">
    <source>
        <dbReference type="ARBA" id="ARBA00023098"/>
    </source>
</evidence>
<comment type="subcellular location">
    <subcellularLocation>
        <location evidence="1">Membrane</location>
        <topology evidence="1">Multi-pass membrane protein</topology>
    </subcellularLocation>
</comment>
<comment type="similarity">
    <text evidence="2 11">Belongs to the CDP-alcohol phosphatidyltransferase class-I family.</text>
</comment>
<feature type="compositionally biased region" description="Low complexity" evidence="12">
    <location>
        <begin position="99"/>
        <end position="117"/>
    </location>
</feature>
<keyword evidence="7" id="KW-0443">Lipid metabolism</keyword>
<keyword evidence="3" id="KW-0444">Lipid biosynthesis</keyword>
<dbReference type="Pfam" id="PF01066">
    <property type="entry name" value="CDP-OH_P_transf"/>
    <property type="match status" value="1"/>
</dbReference>
<evidence type="ECO:0000256" key="10">
    <source>
        <dbReference type="ARBA" id="ARBA00023264"/>
    </source>
</evidence>
<feature type="transmembrane region" description="Helical" evidence="13">
    <location>
        <begin position="340"/>
        <end position="360"/>
    </location>
</feature>
<protein>
    <recommendedName>
        <fullName evidence="16">CDP-diacylglycerol--glycerol-3-phosphate 3-phosphatidyltransferase</fullName>
    </recommendedName>
</protein>
<evidence type="ECO:0000256" key="13">
    <source>
        <dbReference type="SAM" id="Phobius"/>
    </source>
</evidence>
<evidence type="ECO:0000256" key="5">
    <source>
        <dbReference type="ARBA" id="ARBA00022692"/>
    </source>
</evidence>
<evidence type="ECO:0000313" key="15">
    <source>
        <dbReference type="Proteomes" id="UP001500192"/>
    </source>
</evidence>
<dbReference type="Gene3D" id="1.20.120.1760">
    <property type="match status" value="1"/>
</dbReference>
<keyword evidence="10" id="KW-1208">Phospholipid metabolism</keyword>
<evidence type="ECO:0000256" key="1">
    <source>
        <dbReference type="ARBA" id="ARBA00004141"/>
    </source>
</evidence>
<evidence type="ECO:0000256" key="11">
    <source>
        <dbReference type="RuleBase" id="RU003750"/>
    </source>
</evidence>
<evidence type="ECO:0000256" key="12">
    <source>
        <dbReference type="SAM" id="MobiDB-lite"/>
    </source>
</evidence>
<feature type="compositionally biased region" description="Basic and acidic residues" evidence="12">
    <location>
        <begin position="51"/>
        <end position="63"/>
    </location>
</feature>
<organism evidence="14 15">
    <name type="scientific">Amycolatopsis dongchuanensis</name>
    <dbReference type="NCBI Taxonomy" id="1070866"/>
    <lineage>
        <taxon>Bacteria</taxon>
        <taxon>Bacillati</taxon>
        <taxon>Actinomycetota</taxon>
        <taxon>Actinomycetes</taxon>
        <taxon>Pseudonocardiales</taxon>
        <taxon>Pseudonocardiaceae</taxon>
        <taxon>Amycolatopsis</taxon>
    </lineage>
</organism>
<accession>A0ABP9Q5U7</accession>